<proteinExistence type="predicted"/>
<dbReference type="InterPro" id="IPR011335">
    <property type="entry name" value="Restrct_endonuc-II-like"/>
</dbReference>
<reference evidence="2 3" key="1">
    <citation type="submission" date="2019-07" db="EMBL/GenBank/DDBJ databases">
        <title>New species of Amycolatopsis and Streptomyces.</title>
        <authorList>
            <person name="Duangmal K."/>
            <person name="Teo W.F.A."/>
            <person name="Lipun K."/>
        </authorList>
    </citation>
    <scope>NUCLEOTIDE SEQUENCE [LARGE SCALE GENOMIC DNA]</scope>
    <source>
        <strain evidence="2 3">TISTR 2346</strain>
    </source>
</reference>
<keyword evidence="2" id="KW-0378">Hydrolase</keyword>
<dbReference type="InterPro" id="IPR008538">
    <property type="entry name" value="Uma2"/>
</dbReference>
<keyword evidence="2" id="KW-0255">Endonuclease</keyword>
<dbReference type="RefSeq" id="WP_322725258.1">
    <property type="nucleotide sequence ID" value="NZ_BAABEQ010000002.1"/>
</dbReference>
<keyword evidence="2" id="KW-0540">Nuclease</keyword>
<dbReference type="Proteomes" id="UP000326979">
    <property type="component" value="Unassembled WGS sequence"/>
</dbReference>
<protein>
    <submittedName>
        <fullName evidence="2">Uma2 family endonuclease</fullName>
    </submittedName>
</protein>
<feature type="domain" description="Putative restriction endonuclease" evidence="1">
    <location>
        <begin position="26"/>
        <end position="183"/>
    </location>
</feature>
<dbReference type="Gene3D" id="3.90.1570.10">
    <property type="entry name" value="tt1808, chain A"/>
    <property type="match status" value="1"/>
</dbReference>
<comment type="caution">
    <text evidence="2">The sequence shown here is derived from an EMBL/GenBank/DDBJ whole genome shotgun (WGS) entry which is preliminary data.</text>
</comment>
<dbReference type="AlphaFoldDB" id="A0A5N8WFL2"/>
<dbReference type="PANTHER" id="PTHR35400:SF3">
    <property type="entry name" value="SLL1072 PROTEIN"/>
    <property type="match status" value="1"/>
</dbReference>
<organism evidence="2 3">
    <name type="scientific">Streptomyces phyllanthi</name>
    <dbReference type="NCBI Taxonomy" id="1803180"/>
    <lineage>
        <taxon>Bacteria</taxon>
        <taxon>Bacillati</taxon>
        <taxon>Actinomycetota</taxon>
        <taxon>Actinomycetes</taxon>
        <taxon>Kitasatosporales</taxon>
        <taxon>Streptomycetaceae</taxon>
        <taxon>Streptomyces</taxon>
    </lineage>
</organism>
<dbReference type="PANTHER" id="PTHR35400">
    <property type="entry name" value="SLR1083 PROTEIN"/>
    <property type="match status" value="1"/>
</dbReference>
<evidence type="ECO:0000259" key="1">
    <source>
        <dbReference type="Pfam" id="PF05685"/>
    </source>
</evidence>
<dbReference type="Pfam" id="PF05685">
    <property type="entry name" value="Uma2"/>
    <property type="match status" value="1"/>
</dbReference>
<dbReference type="SUPFAM" id="SSF52980">
    <property type="entry name" value="Restriction endonuclease-like"/>
    <property type="match status" value="1"/>
</dbReference>
<evidence type="ECO:0000313" key="3">
    <source>
        <dbReference type="Proteomes" id="UP000326979"/>
    </source>
</evidence>
<dbReference type="GO" id="GO:0004519">
    <property type="term" value="F:endonuclease activity"/>
    <property type="evidence" value="ECO:0007669"/>
    <property type="project" value="UniProtKB-KW"/>
</dbReference>
<name>A0A5N8WFL2_9ACTN</name>
<sequence>MTVLEDRVVMAELSEELTLDMMFEWLEPVPEGFKVEIVQGAVYMSPQRQSHWEIILNIVMQLLARYPKSRTASDVRVDFPGHLNGFASDVMAFKEGAVKDEKGRWRCEDVEFVAEVISKETAANDYGPKLETYALARVPVYVIADPYTGECHVHLRPKDGQYRAILTFDFGDEIDLTDTPVGIVLVTNEFPREAKGAGSPRKSPTPEQ</sequence>
<keyword evidence="3" id="KW-1185">Reference proteome</keyword>
<dbReference type="EMBL" id="VJZE01000537">
    <property type="protein sequence ID" value="MPY45912.1"/>
    <property type="molecule type" value="Genomic_DNA"/>
</dbReference>
<accession>A0A5N8WFL2</accession>
<dbReference type="CDD" id="cd06260">
    <property type="entry name" value="DUF820-like"/>
    <property type="match status" value="1"/>
</dbReference>
<gene>
    <name evidence="2" type="ORF">FNH04_40225</name>
</gene>
<evidence type="ECO:0000313" key="2">
    <source>
        <dbReference type="EMBL" id="MPY45912.1"/>
    </source>
</evidence>
<dbReference type="InterPro" id="IPR012296">
    <property type="entry name" value="Nuclease_put_TT1808"/>
</dbReference>